<evidence type="ECO:0000313" key="1">
    <source>
        <dbReference type="EMBL" id="KAK7874507.1"/>
    </source>
</evidence>
<accession>A0AAN9WAA9</accession>
<dbReference type="AlphaFoldDB" id="A0AAN9WAA9"/>
<dbReference type="EMBL" id="JAZDUA010000002">
    <property type="protein sequence ID" value="KAK7874507.1"/>
    <property type="molecule type" value="Genomic_DNA"/>
</dbReference>
<dbReference type="Proteomes" id="UP001378592">
    <property type="component" value="Unassembled WGS sequence"/>
</dbReference>
<gene>
    <name evidence="1" type="ORF">R5R35_001591</name>
</gene>
<name>A0AAN9WAA9_9ORTH</name>
<dbReference type="Pfam" id="PF05821">
    <property type="entry name" value="NDUF_B8"/>
    <property type="match status" value="1"/>
</dbReference>
<proteinExistence type="predicted"/>
<reference evidence="1 2" key="1">
    <citation type="submission" date="2024-03" db="EMBL/GenBank/DDBJ databases">
        <title>The genome assembly and annotation of the cricket Gryllus longicercus Weissman &amp; Gray.</title>
        <authorList>
            <person name="Szrajer S."/>
            <person name="Gray D."/>
            <person name="Ylla G."/>
        </authorList>
    </citation>
    <scope>NUCLEOTIDE SEQUENCE [LARGE SCALE GENOMIC DNA]</scope>
    <source>
        <strain evidence="1">DAG 2021-001</strain>
        <tissue evidence="1">Whole body minus gut</tissue>
    </source>
</reference>
<dbReference type="InterPro" id="IPR008699">
    <property type="entry name" value="NDUFB8"/>
</dbReference>
<comment type="caution">
    <text evidence="1">The sequence shown here is derived from an EMBL/GenBank/DDBJ whole genome shotgun (WGS) entry which is preliminary data.</text>
</comment>
<protein>
    <recommendedName>
        <fullName evidence="3">NADH dehydrogenase [ubiquinone] 1 beta subcomplex subunit 8, mitochondrial</fullName>
    </recommendedName>
</protein>
<keyword evidence="2" id="KW-1185">Reference proteome</keyword>
<dbReference type="PANTHER" id="PTHR12840">
    <property type="entry name" value="NADH-UBIQUINONE OXIDOREDUCTASE ASHI SUBUNIT"/>
    <property type="match status" value="1"/>
</dbReference>
<sequence length="173" mass="19833">MAALIRKGTYFGAAQRQWAATQQLVRNYWNKDWKPGPIPTTREGEEAAAKKFGLHPSEYKPYPDDGLGFGEYPQLPNVSGEAKDPYYPWDFPEHKRNFNEPLHLQADMYGEDRFDVSSNPPINKWRQLGTFLAVVLGAWAIFKGTNNIRMVPPVMPKQYPQSGVKHYTFESPE</sequence>
<organism evidence="1 2">
    <name type="scientific">Gryllus longicercus</name>
    <dbReference type="NCBI Taxonomy" id="2509291"/>
    <lineage>
        <taxon>Eukaryota</taxon>
        <taxon>Metazoa</taxon>
        <taxon>Ecdysozoa</taxon>
        <taxon>Arthropoda</taxon>
        <taxon>Hexapoda</taxon>
        <taxon>Insecta</taxon>
        <taxon>Pterygota</taxon>
        <taxon>Neoptera</taxon>
        <taxon>Polyneoptera</taxon>
        <taxon>Orthoptera</taxon>
        <taxon>Ensifera</taxon>
        <taxon>Gryllidea</taxon>
        <taxon>Grylloidea</taxon>
        <taxon>Gryllidae</taxon>
        <taxon>Gryllinae</taxon>
        <taxon>Gryllus</taxon>
    </lineage>
</organism>
<dbReference type="PANTHER" id="PTHR12840:SF1">
    <property type="entry name" value="NADH DEHYDROGENASE [UBIQUINONE] 1 BETA SUBCOMPLEX SUBUNIT 8, MITOCHONDRIAL"/>
    <property type="match status" value="1"/>
</dbReference>
<evidence type="ECO:0000313" key="2">
    <source>
        <dbReference type="Proteomes" id="UP001378592"/>
    </source>
</evidence>
<evidence type="ECO:0008006" key="3">
    <source>
        <dbReference type="Google" id="ProtNLM"/>
    </source>
</evidence>
<dbReference type="GO" id="GO:0005739">
    <property type="term" value="C:mitochondrion"/>
    <property type="evidence" value="ECO:0007669"/>
    <property type="project" value="InterPro"/>
</dbReference>